<dbReference type="Gene3D" id="1.10.1740.10">
    <property type="match status" value="1"/>
</dbReference>
<keyword evidence="2" id="KW-0805">Transcription regulation</keyword>
<dbReference type="GO" id="GO:0006352">
    <property type="term" value="P:DNA-templated transcription initiation"/>
    <property type="evidence" value="ECO:0007669"/>
    <property type="project" value="InterPro"/>
</dbReference>
<dbReference type="InterPro" id="IPR039425">
    <property type="entry name" value="RNA_pol_sigma-70-like"/>
</dbReference>
<dbReference type="Gene3D" id="1.10.10.10">
    <property type="entry name" value="Winged helix-like DNA-binding domain superfamily/Winged helix DNA-binding domain"/>
    <property type="match status" value="1"/>
</dbReference>
<dbReference type="InterPro" id="IPR036388">
    <property type="entry name" value="WH-like_DNA-bd_sf"/>
</dbReference>
<evidence type="ECO:0000256" key="4">
    <source>
        <dbReference type="ARBA" id="ARBA00023163"/>
    </source>
</evidence>
<comment type="similarity">
    <text evidence="1">Belongs to the sigma-70 factor family. ECF subfamily.</text>
</comment>
<evidence type="ECO:0000259" key="5">
    <source>
        <dbReference type="Pfam" id="PF04542"/>
    </source>
</evidence>
<keyword evidence="3" id="KW-0731">Sigma factor</keyword>
<dbReference type="GO" id="GO:0016987">
    <property type="term" value="F:sigma factor activity"/>
    <property type="evidence" value="ECO:0007669"/>
    <property type="project" value="UniProtKB-KW"/>
</dbReference>
<dbReference type="Proteomes" id="UP000184387">
    <property type="component" value="Unassembled WGS sequence"/>
</dbReference>
<dbReference type="Pfam" id="PF08281">
    <property type="entry name" value="Sigma70_r4_2"/>
    <property type="match status" value="1"/>
</dbReference>
<name>A0A1M6M1E2_9PROT</name>
<proteinExistence type="inferred from homology"/>
<feature type="domain" description="RNA polymerase sigma factor 70 region 4 type 2" evidence="6">
    <location>
        <begin position="115"/>
        <end position="165"/>
    </location>
</feature>
<evidence type="ECO:0000313" key="7">
    <source>
        <dbReference type="EMBL" id="SHJ77153.1"/>
    </source>
</evidence>
<evidence type="ECO:0000256" key="3">
    <source>
        <dbReference type="ARBA" id="ARBA00023082"/>
    </source>
</evidence>
<dbReference type="GO" id="GO:0003677">
    <property type="term" value="F:DNA binding"/>
    <property type="evidence" value="ECO:0007669"/>
    <property type="project" value="InterPro"/>
</dbReference>
<dbReference type="SUPFAM" id="SSF88946">
    <property type="entry name" value="Sigma2 domain of RNA polymerase sigma factors"/>
    <property type="match status" value="1"/>
</dbReference>
<dbReference type="InterPro" id="IPR014284">
    <property type="entry name" value="RNA_pol_sigma-70_dom"/>
</dbReference>
<sequence>MRHTVHFFAGCMTNDQDFRPALTRLLPDLRAFARFLSRDPAAADDLVQDTLLRALRNEAQWQAGTSLRAWTFSILRNAWFENRRRAAARQRALDKVPVEEGMPAGQEHRMEVMGLARALEHLPREQQEALVLVGALGFSGEDAARVAGVQVGTLKARVSRARKALAAQYGDEENQSDTE</sequence>
<gene>
    <name evidence="7" type="ORF">SAMN02745194_03310</name>
</gene>
<dbReference type="InterPro" id="IPR013325">
    <property type="entry name" value="RNA_pol_sigma_r2"/>
</dbReference>
<keyword evidence="4" id="KW-0804">Transcription</keyword>
<dbReference type="STRING" id="198092.SAMN02745194_03310"/>
<dbReference type="NCBIfam" id="TIGR02937">
    <property type="entry name" value="sigma70-ECF"/>
    <property type="match status" value="1"/>
</dbReference>
<dbReference type="EMBL" id="FQZF01000020">
    <property type="protein sequence ID" value="SHJ77153.1"/>
    <property type="molecule type" value="Genomic_DNA"/>
</dbReference>
<dbReference type="SUPFAM" id="SSF88659">
    <property type="entry name" value="Sigma3 and sigma4 domains of RNA polymerase sigma factors"/>
    <property type="match status" value="1"/>
</dbReference>
<dbReference type="PANTHER" id="PTHR43133">
    <property type="entry name" value="RNA POLYMERASE ECF-TYPE SIGMA FACTO"/>
    <property type="match status" value="1"/>
</dbReference>
<evidence type="ECO:0000313" key="8">
    <source>
        <dbReference type="Proteomes" id="UP000184387"/>
    </source>
</evidence>
<evidence type="ECO:0000259" key="6">
    <source>
        <dbReference type="Pfam" id="PF08281"/>
    </source>
</evidence>
<evidence type="ECO:0000256" key="1">
    <source>
        <dbReference type="ARBA" id="ARBA00010641"/>
    </source>
</evidence>
<protein>
    <submittedName>
        <fullName evidence="7">RNA polymerase sigma-70 factor, ECF subfamily</fullName>
    </submittedName>
</protein>
<feature type="domain" description="RNA polymerase sigma-70 region 2" evidence="5">
    <location>
        <begin position="23"/>
        <end position="87"/>
    </location>
</feature>
<dbReference type="InterPro" id="IPR007627">
    <property type="entry name" value="RNA_pol_sigma70_r2"/>
</dbReference>
<dbReference type="InterPro" id="IPR013324">
    <property type="entry name" value="RNA_pol_sigma_r3/r4-like"/>
</dbReference>
<accession>A0A1M6M1E2</accession>
<dbReference type="PANTHER" id="PTHR43133:SF25">
    <property type="entry name" value="RNA POLYMERASE SIGMA FACTOR RFAY-RELATED"/>
    <property type="match status" value="1"/>
</dbReference>
<keyword evidence="8" id="KW-1185">Reference proteome</keyword>
<dbReference type="InterPro" id="IPR013249">
    <property type="entry name" value="RNA_pol_sigma70_r4_t2"/>
</dbReference>
<evidence type="ECO:0000256" key="2">
    <source>
        <dbReference type="ARBA" id="ARBA00023015"/>
    </source>
</evidence>
<reference evidence="7 8" key="1">
    <citation type="submission" date="2016-11" db="EMBL/GenBank/DDBJ databases">
        <authorList>
            <person name="Jaros S."/>
            <person name="Januszkiewicz K."/>
            <person name="Wedrychowicz H."/>
        </authorList>
    </citation>
    <scope>NUCLEOTIDE SEQUENCE [LARGE SCALE GENOMIC DNA]</scope>
    <source>
        <strain evidence="7 8">DSM 14916</strain>
    </source>
</reference>
<dbReference type="Pfam" id="PF04542">
    <property type="entry name" value="Sigma70_r2"/>
    <property type="match status" value="1"/>
</dbReference>
<dbReference type="AlphaFoldDB" id="A0A1M6M1E2"/>
<organism evidence="7 8">
    <name type="scientific">Muricoccus roseus</name>
    <dbReference type="NCBI Taxonomy" id="198092"/>
    <lineage>
        <taxon>Bacteria</taxon>
        <taxon>Pseudomonadati</taxon>
        <taxon>Pseudomonadota</taxon>
        <taxon>Alphaproteobacteria</taxon>
        <taxon>Acetobacterales</taxon>
        <taxon>Roseomonadaceae</taxon>
        <taxon>Muricoccus</taxon>
    </lineage>
</organism>